<dbReference type="Proteomes" id="UP000427108">
    <property type="component" value="Chromosome"/>
</dbReference>
<gene>
    <name evidence="1" type="ORF">GJ746_16595</name>
</gene>
<proteinExistence type="predicted"/>
<protein>
    <recommendedName>
        <fullName evidence="3">Right handed beta helix domain-containing protein</fullName>
    </recommendedName>
</protein>
<evidence type="ECO:0000313" key="1">
    <source>
        <dbReference type="EMBL" id="QGN38812.1"/>
    </source>
</evidence>
<dbReference type="InterPro" id="IPR006626">
    <property type="entry name" value="PbH1"/>
</dbReference>
<dbReference type="EMBL" id="CP046115">
    <property type="protein sequence ID" value="QGN38812.1"/>
    <property type="molecule type" value="Genomic_DNA"/>
</dbReference>
<reference evidence="1 2" key="1">
    <citation type="submission" date="2019-11" db="EMBL/GenBank/DDBJ databases">
        <title>Isolation and Application of One Kind of P-Hydroxybenzoic Acid Degrading Bacterium in Mitigating Cropping Obstacle of Cucumber.</title>
        <authorList>
            <person name="Wu F."/>
            <person name="An Y."/>
        </authorList>
    </citation>
    <scope>NUCLEOTIDE SEQUENCE [LARGE SCALE GENOMIC DNA]</scope>
    <source>
        <strain evidence="1 2">P620</strain>
    </source>
</reference>
<evidence type="ECO:0000313" key="2">
    <source>
        <dbReference type="Proteomes" id="UP000427108"/>
    </source>
</evidence>
<evidence type="ECO:0008006" key="3">
    <source>
        <dbReference type="Google" id="ProtNLM"/>
    </source>
</evidence>
<dbReference type="SUPFAM" id="SSF51126">
    <property type="entry name" value="Pectin lyase-like"/>
    <property type="match status" value="1"/>
</dbReference>
<accession>A0A6B8MQU3</accession>
<sequence>MRRREFILGLPLIIYSSKEMLANGEKNILGASPKYDSCGYRQYTHAENEALLTNYCNKYNILFEDVNRLSNVVKLCILDDVVDGDSLIMEKIAEATSSSSCLYIYGGGTLSVSSEIETQVSIIGDGKTRLKQKEENMSLLVITKSGVTIQNIIIIPSNKVKSIKKAGVEIREVELCKLLNLKIQYVGEDNTEGNGITINQGDRNVVCNCSFTGANLADNIFHNQGGNDISVYGASSRNIVALNYSVGRNIRGIFQLNDLLGKNCDENIYIANYTDGALGYGHLCYEKRHDENTTMRGTKFLRGVIKNISGSVRIPNGKYKGKKIFGMGVYNQAGKDTYIEDYFIDSVCSDSQLIELLPIAAIGSTIDTVTIKNNTIINSGFSGIKVSTFTKDSHNKLTIINNDIKNIKKDGVVVLNCMDILVNNLKIVNCNYSLRLNNIKSNAGLVSLSMIESSKNKGISINNISKVRISNFSSTDDAFFLIANNVNDIVIENGVVANSKEMAFYISKTCDNIMINSISIVNSKIGLNIPKWSLLSNVNFKNNINNLK</sequence>
<dbReference type="Gene3D" id="2.160.20.10">
    <property type="entry name" value="Single-stranded right-handed beta-helix, Pectin lyase-like"/>
    <property type="match status" value="1"/>
</dbReference>
<dbReference type="AlphaFoldDB" id="A0A6B8MQU3"/>
<organism evidence="1 2">
    <name type="scientific">Klebsiella oxytoca</name>
    <dbReference type="NCBI Taxonomy" id="571"/>
    <lineage>
        <taxon>Bacteria</taxon>
        <taxon>Pseudomonadati</taxon>
        <taxon>Pseudomonadota</taxon>
        <taxon>Gammaproteobacteria</taxon>
        <taxon>Enterobacterales</taxon>
        <taxon>Enterobacteriaceae</taxon>
        <taxon>Klebsiella/Raoultella group</taxon>
        <taxon>Klebsiella</taxon>
    </lineage>
</organism>
<dbReference type="InterPro" id="IPR012334">
    <property type="entry name" value="Pectin_lyas_fold"/>
</dbReference>
<name>A0A6B8MQU3_KLEOX</name>
<dbReference type="RefSeq" id="WP_154681182.1">
    <property type="nucleotide sequence ID" value="NZ_CP046115.1"/>
</dbReference>
<dbReference type="InterPro" id="IPR011050">
    <property type="entry name" value="Pectin_lyase_fold/virulence"/>
</dbReference>
<dbReference type="SMART" id="SM00710">
    <property type="entry name" value="PbH1"/>
    <property type="match status" value="6"/>
</dbReference>